<dbReference type="PANTHER" id="PTHR31071:SF7">
    <property type="entry name" value="OS04G0382800 PROTEIN"/>
    <property type="match status" value="1"/>
</dbReference>
<accession>A0AB40BFZ0</accession>
<dbReference type="InterPro" id="IPR043424">
    <property type="entry name" value="BLT-like"/>
</dbReference>
<keyword evidence="1" id="KW-0175">Coiled coil</keyword>
<dbReference type="Proteomes" id="UP001515500">
    <property type="component" value="Chromosome 5"/>
</dbReference>
<dbReference type="GeneID" id="120262205"/>
<evidence type="ECO:0000313" key="3">
    <source>
        <dbReference type="RefSeq" id="XP_039126214.1"/>
    </source>
</evidence>
<evidence type="ECO:0000313" key="2">
    <source>
        <dbReference type="Proteomes" id="UP001515500"/>
    </source>
</evidence>
<feature type="coiled-coil region" evidence="1">
    <location>
        <begin position="356"/>
        <end position="426"/>
    </location>
</feature>
<dbReference type="AlphaFoldDB" id="A0AB40BFZ0"/>
<dbReference type="RefSeq" id="XP_039126214.1">
    <property type="nucleotide sequence ID" value="XM_039270280.1"/>
</dbReference>
<reference evidence="3" key="1">
    <citation type="submission" date="2025-08" db="UniProtKB">
        <authorList>
            <consortium name="RefSeq"/>
        </authorList>
    </citation>
    <scope>IDENTIFICATION</scope>
</reference>
<protein>
    <submittedName>
        <fullName evidence="3">Uncharacterized protein At5g41620-like</fullName>
    </submittedName>
</protein>
<sequence length="590" mass="67427">MPRHNKSSDVFIDGACKIRKRGCSSSSSASSVLQNYKFKKAILIPRRNVGSPPSSKKASFFESSPNQPLNIVGIGAQQGSVSARKLASALWETNKIPSSHRIVDIPGKISKKEIKGRGRIVKSVLPDYLPPHLSDPSHSPVSVISGRSRSRSLRKMMLVVPWSSQHNHRNSRASDFVTDVAEKEIKTCTQGFTLRSRIGRNKKLLKDLTSGFTSCKELLRTLNHICTREEQHSSSIPLVSALRHELDRVQILVDQLIEEQKLSCDEIAHLKKSYMAEKSAWKSKEQEMIRAVLNSITEKFESEKRQRRKSEKLNNKLGMELAKTKSTLLKAIKELDNERRTRELIEQFCSDLVRGIGQDKAEVEEMKLESAKLLEELEKEREMLQLADGWREERIQMKLSEAKFQFEEKNAAVDQLRNELEAFLHDKMTKDRMATDLKTDERVAGKLQYRQEHDEDEKNDINSTDGDFHSIELNMDSVNKSYRWSHATDTANDASKKGLVGNLEKTSRRSFSPDGVMPERWYLNLGCQLHQGRQCRKKSLELNVNMESPKWQWSKPQDLQDMDDEVGAKGSMHFELVKSIRDECSNSFKS</sequence>
<name>A0AB40BFZ0_DIOCR</name>
<evidence type="ECO:0000256" key="1">
    <source>
        <dbReference type="SAM" id="Coils"/>
    </source>
</evidence>
<proteinExistence type="predicted"/>
<dbReference type="PANTHER" id="PTHR31071">
    <property type="entry name" value="GB|AAF24581.1"/>
    <property type="match status" value="1"/>
</dbReference>
<gene>
    <name evidence="3" type="primary">LOC120262205</name>
</gene>
<organism evidence="2 3">
    <name type="scientific">Dioscorea cayennensis subsp. rotundata</name>
    <name type="common">White Guinea yam</name>
    <name type="synonym">Dioscorea rotundata</name>
    <dbReference type="NCBI Taxonomy" id="55577"/>
    <lineage>
        <taxon>Eukaryota</taxon>
        <taxon>Viridiplantae</taxon>
        <taxon>Streptophyta</taxon>
        <taxon>Embryophyta</taxon>
        <taxon>Tracheophyta</taxon>
        <taxon>Spermatophyta</taxon>
        <taxon>Magnoliopsida</taxon>
        <taxon>Liliopsida</taxon>
        <taxon>Dioscoreales</taxon>
        <taxon>Dioscoreaceae</taxon>
        <taxon>Dioscorea</taxon>
    </lineage>
</organism>
<keyword evidence="2" id="KW-1185">Reference proteome</keyword>